<dbReference type="NCBIfam" id="NF033788">
    <property type="entry name" value="HTH_metalloreg"/>
    <property type="match status" value="1"/>
</dbReference>
<evidence type="ECO:0000259" key="4">
    <source>
        <dbReference type="PROSITE" id="PS50987"/>
    </source>
</evidence>
<dbReference type="PRINTS" id="PR00778">
    <property type="entry name" value="HTHARSR"/>
</dbReference>
<keyword evidence="3" id="KW-0804">Transcription</keyword>
<sequence>MTDPLTLNHPQSPGLPQDSLELMKENAAAAAKLMRVLGNDSRLLILCYLDGKELSVSELNRCLDLSQSALSQHLAVLRRDGLVRTRRESQTIYYSLNGDTAITIIRTLHELFCPTPA</sequence>
<evidence type="ECO:0000313" key="6">
    <source>
        <dbReference type="Proteomes" id="UP001499915"/>
    </source>
</evidence>
<dbReference type="InterPro" id="IPR036388">
    <property type="entry name" value="WH-like_DNA-bd_sf"/>
</dbReference>
<dbReference type="SMART" id="SM00418">
    <property type="entry name" value="HTH_ARSR"/>
    <property type="match status" value="1"/>
</dbReference>
<evidence type="ECO:0000256" key="3">
    <source>
        <dbReference type="ARBA" id="ARBA00023163"/>
    </source>
</evidence>
<dbReference type="PANTHER" id="PTHR43132:SF2">
    <property type="entry name" value="ARSENICAL RESISTANCE OPERON REPRESSOR ARSR-RELATED"/>
    <property type="match status" value="1"/>
</dbReference>
<evidence type="ECO:0000313" key="5">
    <source>
        <dbReference type="EMBL" id="GAA0683696.1"/>
    </source>
</evidence>
<organism evidence="5 6">
    <name type="scientific">Marinobacterium maritimum</name>
    <dbReference type="NCBI Taxonomy" id="500162"/>
    <lineage>
        <taxon>Bacteria</taxon>
        <taxon>Pseudomonadati</taxon>
        <taxon>Pseudomonadota</taxon>
        <taxon>Gammaproteobacteria</taxon>
        <taxon>Oceanospirillales</taxon>
        <taxon>Oceanospirillaceae</taxon>
        <taxon>Marinobacterium</taxon>
    </lineage>
</organism>
<dbReference type="InterPro" id="IPR001845">
    <property type="entry name" value="HTH_ArsR_DNA-bd_dom"/>
</dbReference>
<dbReference type="InterPro" id="IPR036390">
    <property type="entry name" value="WH_DNA-bd_sf"/>
</dbReference>
<dbReference type="SUPFAM" id="SSF46785">
    <property type="entry name" value="Winged helix' DNA-binding domain"/>
    <property type="match status" value="1"/>
</dbReference>
<dbReference type="EMBL" id="BAAAET010000001">
    <property type="protein sequence ID" value="GAA0683696.1"/>
    <property type="molecule type" value="Genomic_DNA"/>
</dbReference>
<dbReference type="PROSITE" id="PS50987">
    <property type="entry name" value="HTH_ARSR_2"/>
    <property type="match status" value="1"/>
</dbReference>
<dbReference type="Gene3D" id="1.10.10.10">
    <property type="entry name" value="Winged helix-like DNA-binding domain superfamily/Winged helix DNA-binding domain"/>
    <property type="match status" value="1"/>
</dbReference>
<proteinExistence type="predicted"/>
<dbReference type="CDD" id="cd00090">
    <property type="entry name" value="HTH_ARSR"/>
    <property type="match status" value="1"/>
</dbReference>
<gene>
    <name evidence="5" type="ORF">GCM10009104_06110</name>
</gene>
<reference evidence="6" key="1">
    <citation type="journal article" date="2019" name="Int. J. Syst. Evol. Microbiol.">
        <title>The Global Catalogue of Microorganisms (GCM) 10K type strain sequencing project: providing services to taxonomists for standard genome sequencing and annotation.</title>
        <authorList>
            <consortium name="The Broad Institute Genomics Platform"/>
            <consortium name="The Broad Institute Genome Sequencing Center for Infectious Disease"/>
            <person name="Wu L."/>
            <person name="Ma J."/>
        </authorList>
    </citation>
    <scope>NUCLEOTIDE SEQUENCE [LARGE SCALE GENOMIC DNA]</scope>
    <source>
        <strain evidence="6">JCM 15134</strain>
    </source>
</reference>
<name>A0ABP3T8L2_9GAMM</name>
<comment type="caution">
    <text evidence="5">The sequence shown here is derived from an EMBL/GenBank/DDBJ whole genome shotgun (WGS) entry which is preliminary data.</text>
</comment>
<evidence type="ECO:0000256" key="1">
    <source>
        <dbReference type="ARBA" id="ARBA00023015"/>
    </source>
</evidence>
<accession>A0ABP3T8L2</accession>
<dbReference type="PANTHER" id="PTHR43132">
    <property type="entry name" value="ARSENICAL RESISTANCE OPERON REPRESSOR ARSR-RELATED"/>
    <property type="match status" value="1"/>
</dbReference>
<keyword evidence="2" id="KW-0238">DNA-binding</keyword>
<keyword evidence="1" id="KW-0805">Transcription regulation</keyword>
<dbReference type="Proteomes" id="UP001499915">
    <property type="component" value="Unassembled WGS sequence"/>
</dbReference>
<dbReference type="Pfam" id="PF01022">
    <property type="entry name" value="HTH_5"/>
    <property type="match status" value="1"/>
</dbReference>
<feature type="domain" description="HTH arsR-type" evidence="4">
    <location>
        <begin position="22"/>
        <end position="116"/>
    </location>
</feature>
<dbReference type="InterPro" id="IPR051011">
    <property type="entry name" value="Metal_resp_trans_reg"/>
</dbReference>
<keyword evidence="6" id="KW-1185">Reference proteome</keyword>
<dbReference type="InterPro" id="IPR011991">
    <property type="entry name" value="ArsR-like_HTH"/>
</dbReference>
<protein>
    <submittedName>
        <fullName evidence="5">Metalloregulator ArsR/SmtB family transcription factor</fullName>
    </submittedName>
</protein>
<evidence type="ECO:0000256" key="2">
    <source>
        <dbReference type="ARBA" id="ARBA00023125"/>
    </source>
</evidence>